<dbReference type="PROSITE" id="PS51155">
    <property type="entry name" value="CHIT_BIND_RR_2"/>
    <property type="match status" value="1"/>
</dbReference>
<dbReference type="KEGG" id="nlo:107219114"/>
<dbReference type="GeneID" id="107219114"/>
<keyword evidence="4" id="KW-1185">Reference proteome</keyword>
<evidence type="ECO:0000256" key="1">
    <source>
        <dbReference type="ARBA" id="ARBA00022460"/>
    </source>
</evidence>
<dbReference type="AlphaFoldDB" id="A0A6J0BCP3"/>
<protein>
    <submittedName>
        <fullName evidence="5">Larval cuticle protein A2B</fullName>
    </submittedName>
</protein>
<dbReference type="PANTHER" id="PTHR12236:SF75">
    <property type="entry name" value="CUTICULAR PROTEIN 62BB, ISOFORM A"/>
    <property type="match status" value="1"/>
</dbReference>
<evidence type="ECO:0000256" key="3">
    <source>
        <dbReference type="SAM" id="SignalP"/>
    </source>
</evidence>
<dbReference type="Pfam" id="PF00379">
    <property type="entry name" value="Chitin_bind_4"/>
    <property type="match status" value="1"/>
</dbReference>
<dbReference type="InterPro" id="IPR051217">
    <property type="entry name" value="Insect_Cuticle_Struc_Prot"/>
</dbReference>
<dbReference type="GO" id="GO:0031012">
    <property type="term" value="C:extracellular matrix"/>
    <property type="evidence" value="ECO:0007669"/>
    <property type="project" value="TreeGrafter"/>
</dbReference>
<dbReference type="GO" id="GO:0005615">
    <property type="term" value="C:extracellular space"/>
    <property type="evidence" value="ECO:0007669"/>
    <property type="project" value="TreeGrafter"/>
</dbReference>
<sequence length="156" mass="16685">MAFKLVALVAIVAAASAGVSAQVHHHGYPSGPVYAHAPAPVYAKAVVKGVDAEYDPHPQYSFSYDVHDDHTGDIKSQQESRDGDVVHGSYSLIEADGTRRVVEYTADPHSGFNAVVHKEGKPVHAPVVAKYAPAPVKYAHAPVYSHAPIPYAGYHH</sequence>
<evidence type="ECO:0000256" key="2">
    <source>
        <dbReference type="PROSITE-ProRule" id="PRU00497"/>
    </source>
</evidence>
<proteinExistence type="predicted"/>
<dbReference type="OrthoDB" id="10071059at2759"/>
<feature type="signal peptide" evidence="3">
    <location>
        <begin position="1"/>
        <end position="21"/>
    </location>
</feature>
<dbReference type="GO" id="GO:0042302">
    <property type="term" value="F:structural constituent of cuticle"/>
    <property type="evidence" value="ECO:0007669"/>
    <property type="project" value="UniProtKB-UniRule"/>
</dbReference>
<reference evidence="5" key="1">
    <citation type="submission" date="2025-08" db="UniProtKB">
        <authorList>
            <consortium name="RefSeq"/>
        </authorList>
    </citation>
    <scope>IDENTIFICATION</scope>
    <source>
        <tissue evidence="5">Thorax and Abdomen</tissue>
    </source>
</reference>
<keyword evidence="3" id="KW-0732">Signal</keyword>
<organism evidence="5">
    <name type="scientific">Neodiprion lecontei</name>
    <name type="common">Redheaded pine sawfly</name>
    <dbReference type="NCBI Taxonomy" id="441921"/>
    <lineage>
        <taxon>Eukaryota</taxon>
        <taxon>Metazoa</taxon>
        <taxon>Ecdysozoa</taxon>
        <taxon>Arthropoda</taxon>
        <taxon>Hexapoda</taxon>
        <taxon>Insecta</taxon>
        <taxon>Pterygota</taxon>
        <taxon>Neoptera</taxon>
        <taxon>Endopterygota</taxon>
        <taxon>Hymenoptera</taxon>
        <taxon>Tenthredinoidea</taxon>
        <taxon>Diprionidae</taxon>
        <taxon>Diprioninae</taxon>
        <taxon>Neodiprion</taxon>
    </lineage>
</organism>
<evidence type="ECO:0000313" key="4">
    <source>
        <dbReference type="Proteomes" id="UP000829291"/>
    </source>
</evidence>
<keyword evidence="1 2" id="KW-0193">Cuticle</keyword>
<dbReference type="PROSITE" id="PS00233">
    <property type="entry name" value="CHIT_BIND_RR_1"/>
    <property type="match status" value="1"/>
</dbReference>
<dbReference type="RefSeq" id="XP_015512685.1">
    <property type="nucleotide sequence ID" value="XM_015657199.2"/>
</dbReference>
<dbReference type="InParanoid" id="A0A6J0BCP3"/>
<accession>A0A6J0BCP3</accession>
<dbReference type="InterPro" id="IPR000618">
    <property type="entry name" value="Insect_cuticle"/>
</dbReference>
<evidence type="ECO:0000313" key="5">
    <source>
        <dbReference type="RefSeq" id="XP_015512685.1"/>
    </source>
</evidence>
<feature type="chain" id="PRO_5026717959" evidence="3">
    <location>
        <begin position="22"/>
        <end position="156"/>
    </location>
</feature>
<gene>
    <name evidence="5" type="primary">LOC107219114</name>
</gene>
<dbReference type="Proteomes" id="UP000829291">
    <property type="component" value="Chromosome 5"/>
</dbReference>
<dbReference type="PRINTS" id="PR00947">
    <property type="entry name" value="CUTICLE"/>
</dbReference>
<dbReference type="FunCoup" id="A0A6J0BCP3">
    <property type="interactions" value="31"/>
</dbReference>
<dbReference type="PANTHER" id="PTHR12236">
    <property type="entry name" value="STRUCTURAL CONTITUENT OF CUTICLE"/>
    <property type="match status" value="1"/>
</dbReference>
<dbReference type="InterPro" id="IPR031311">
    <property type="entry name" value="CHIT_BIND_RR_consensus"/>
</dbReference>
<name>A0A6J0BCP3_NEOLC</name>